<feature type="region of interest" description="Disordered" evidence="1">
    <location>
        <begin position="491"/>
        <end position="510"/>
    </location>
</feature>
<dbReference type="RefSeq" id="WP_135472783.1">
    <property type="nucleotide sequence ID" value="NZ_CASMPH010000011.1"/>
</dbReference>
<proteinExistence type="predicted"/>
<gene>
    <name evidence="2" type="ORF">EZ315_14985</name>
</gene>
<accession>A0A4Z0V2U7</accession>
<name>A0A4Z0V2U7_9BACT</name>
<dbReference type="GeneID" id="82151092"/>
<dbReference type="Proteomes" id="UP000297635">
    <property type="component" value="Unassembled WGS sequence"/>
</dbReference>
<keyword evidence="3" id="KW-1185">Reference proteome</keyword>
<dbReference type="EMBL" id="SJSA01000002">
    <property type="protein sequence ID" value="TGG37104.1"/>
    <property type="molecule type" value="Genomic_DNA"/>
</dbReference>
<dbReference type="AlphaFoldDB" id="A0A4Z0V2U7"/>
<sequence>MKHADRIALQDWEKFKEDIARSTPVDRTMTHAEREKHRIYLEGHPIEWIRFFCAPYVKSEFAGFHKRAIRRIIANDEWFEVLSWSRELAKSTVTMCIILYLVLTGRKHNVILTSCSKDNAARLLAPYRAMLEANGRIIAYYGAQMTPGAWTEDEFLTKGGVAFRALGAGQSPRGSRNEAIRPDVLLVDDFDTDEDCKNPDIIQKRWEWWEKALYPTRSISTPTLVVFCGNIIAKDCCVVRAGAMADHWDIVNIRDREGNSTWPEKNSEAHIDRVLAKISTKAAQGEYFNNPISAGEVFETVTYGKVPPLKKFRFLVAYGDPSPGESKAKRGKSFKAVMLLGKLDGRLYVIRSRLAKSLNAEFIDWYVQMLEHVGDKAPVYCYMENNKLQDPFFQQVFRPLVAKVRKERGIQLYIRPDERKKTDKATRIEANLEPMNREGNLILNEAERDNPHMKELEDQFRLFTLALRYPADGPDAVEGGNRILDETMRKVETPVTRSRSEISRRNRRRL</sequence>
<comment type="caution">
    <text evidence="2">The sequence shown here is derived from an EMBL/GenBank/DDBJ whole genome shotgun (WGS) entry which is preliminary data.</text>
</comment>
<evidence type="ECO:0008006" key="4">
    <source>
        <dbReference type="Google" id="ProtNLM"/>
    </source>
</evidence>
<dbReference type="Gene3D" id="3.40.50.300">
    <property type="entry name" value="P-loop containing nucleotide triphosphate hydrolases"/>
    <property type="match status" value="1"/>
</dbReference>
<organism evidence="2 3">
    <name type="scientific">Duncaniella freteri</name>
    <dbReference type="NCBI Taxonomy" id="2530391"/>
    <lineage>
        <taxon>Bacteria</taxon>
        <taxon>Pseudomonadati</taxon>
        <taxon>Bacteroidota</taxon>
        <taxon>Bacteroidia</taxon>
        <taxon>Bacteroidales</taxon>
        <taxon>Muribaculaceae</taxon>
        <taxon>Duncaniella</taxon>
    </lineage>
</organism>
<evidence type="ECO:0000313" key="3">
    <source>
        <dbReference type="Proteomes" id="UP000297635"/>
    </source>
</evidence>
<evidence type="ECO:0000313" key="2">
    <source>
        <dbReference type="EMBL" id="TGG37104.1"/>
    </source>
</evidence>
<feature type="compositionally biased region" description="Basic and acidic residues" evidence="1">
    <location>
        <begin position="491"/>
        <end position="504"/>
    </location>
</feature>
<dbReference type="InterPro" id="IPR027417">
    <property type="entry name" value="P-loop_NTPase"/>
</dbReference>
<reference evidence="2 3" key="1">
    <citation type="submission" date="2019-02" db="EMBL/GenBank/DDBJ databases">
        <title>Isolation and identification of novel species under the genus Muribaculum.</title>
        <authorList>
            <person name="Miyake S."/>
            <person name="Ding Y."/>
            <person name="Low A."/>
            <person name="Soh M."/>
            <person name="Seedorf H."/>
        </authorList>
    </citation>
    <scope>NUCLEOTIDE SEQUENCE [LARGE SCALE GENOMIC DNA]</scope>
    <source>
        <strain evidence="2 3">TLL-A3</strain>
    </source>
</reference>
<evidence type="ECO:0000256" key="1">
    <source>
        <dbReference type="SAM" id="MobiDB-lite"/>
    </source>
</evidence>
<protein>
    <recommendedName>
        <fullName evidence="4">Terminase</fullName>
    </recommendedName>
</protein>